<evidence type="ECO:0000256" key="2">
    <source>
        <dbReference type="PIRNR" id="PIRNR001365"/>
    </source>
</evidence>
<evidence type="ECO:0000256" key="1">
    <source>
        <dbReference type="ARBA" id="ARBA00023239"/>
    </source>
</evidence>
<dbReference type="EMBL" id="SOEZ01000006">
    <property type="protein sequence ID" value="TFB56773.1"/>
    <property type="molecule type" value="Genomic_DNA"/>
</dbReference>
<keyword evidence="6" id="KW-1185">Reference proteome</keyword>
<dbReference type="SUPFAM" id="SSF51569">
    <property type="entry name" value="Aldolase"/>
    <property type="match status" value="1"/>
</dbReference>
<protein>
    <submittedName>
        <fullName evidence="5">5-dehydro-4-deoxyglucarate dehydratase</fullName>
        <ecNumber evidence="5">4.2.1.41</ecNumber>
    </submittedName>
</protein>
<name>A0A4R8UI23_9MICO</name>
<sequence length="307" mass="32421">MAEVLKERMGAGVLAFPLSPFTVDGADIDVEAFRGHLRRHISAGASALFVCCGTGEFPALSEDEYAQLIAVAVEEAGGKTPILAGVGYGWAQAVRFARIADEAGADGALVMPHYLVHGTQLGLVRQIEAIAGRTELPLIVYQRGLVSYSVPSIRAISAIPTVIGLKDGRSDFGQLQQLKLATAPEFLYFNGALTAEMQARPYSSIGVSAYSSAVHSFAPEIASAFFAANQASDDATIDLLLREFYSPFVELRDRQAGYAVSLIKTAARLRGDQVGPVRAPLLDPVGADLADLEAIVTRGLALVGASL</sequence>
<dbReference type="GO" id="GO:0047448">
    <property type="term" value="F:5-dehydro-4-deoxyglucarate dehydratase activity"/>
    <property type="evidence" value="ECO:0007669"/>
    <property type="project" value="UniProtKB-EC"/>
</dbReference>
<evidence type="ECO:0000313" key="5">
    <source>
        <dbReference type="EMBL" id="TFB56773.1"/>
    </source>
</evidence>
<gene>
    <name evidence="5" type="ORF">E3O23_00550</name>
</gene>
<dbReference type="SMART" id="SM01130">
    <property type="entry name" value="DHDPS"/>
    <property type="match status" value="1"/>
</dbReference>
<evidence type="ECO:0000313" key="6">
    <source>
        <dbReference type="Proteomes" id="UP000297866"/>
    </source>
</evidence>
<dbReference type="Gene3D" id="3.20.20.70">
    <property type="entry name" value="Aldolase class I"/>
    <property type="match status" value="1"/>
</dbReference>
<feature type="active site" description="Schiff-base intermediate with substrate" evidence="3">
    <location>
        <position position="166"/>
    </location>
</feature>
<dbReference type="OrthoDB" id="8995637at2"/>
<dbReference type="PANTHER" id="PTHR12128:SF19">
    <property type="entry name" value="5-DEHYDRO-4-DEOXYGLUCARATE DEHYDRATASE 2-RELATED"/>
    <property type="match status" value="1"/>
</dbReference>
<dbReference type="Proteomes" id="UP000297866">
    <property type="component" value="Unassembled WGS sequence"/>
</dbReference>
<dbReference type="Pfam" id="PF00701">
    <property type="entry name" value="DHDPS"/>
    <property type="match status" value="1"/>
</dbReference>
<evidence type="ECO:0000256" key="4">
    <source>
        <dbReference type="PIRSR" id="PIRSR001365-2"/>
    </source>
</evidence>
<dbReference type="PANTHER" id="PTHR12128">
    <property type="entry name" value="DIHYDRODIPICOLINATE SYNTHASE"/>
    <property type="match status" value="1"/>
</dbReference>
<feature type="binding site" evidence="4">
    <location>
        <position position="54"/>
    </location>
    <ligand>
        <name>pyruvate</name>
        <dbReference type="ChEBI" id="CHEBI:15361"/>
    </ligand>
</feature>
<comment type="similarity">
    <text evidence="2">Belongs to the DapA family.</text>
</comment>
<proteinExistence type="inferred from homology"/>
<feature type="active site" description="Proton donor/acceptor" evidence="3">
    <location>
        <position position="141"/>
    </location>
</feature>
<dbReference type="InterPro" id="IPR013785">
    <property type="entry name" value="Aldolase_TIM"/>
</dbReference>
<dbReference type="InterPro" id="IPR002220">
    <property type="entry name" value="DapA-like"/>
</dbReference>
<evidence type="ECO:0000256" key="3">
    <source>
        <dbReference type="PIRSR" id="PIRSR001365-1"/>
    </source>
</evidence>
<dbReference type="PIRSF" id="PIRSF001365">
    <property type="entry name" value="DHDPS"/>
    <property type="match status" value="1"/>
</dbReference>
<reference evidence="5 6" key="1">
    <citation type="submission" date="2019-03" db="EMBL/GenBank/DDBJ databases">
        <title>Genomics of glacier-inhabiting Cryobacterium strains.</title>
        <authorList>
            <person name="Liu Q."/>
            <person name="Xin Y.-H."/>
        </authorList>
    </citation>
    <scope>NUCLEOTIDE SEQUENCE [LARGE SCALE GENOMIC DNA]</scope>
    <source>
        <strain evidence="5 6">Sr47</strain>
    </source>
</reference>
<dbReference type="NCBIfam" id="NF002958">
    <property type="entry name" value="PRK03620.1"/>
    <property type="match status" value="1"/>
</dbReference>
<accession>A0A4R8UI23</accession>
<comment type="caution">
    <text evidence="5">The sequence shown here is derived from an EMBL/GenBank/DDBJ whole genome shotgun (WGS) entry which is preliminary data.</text>
</comment>
<keyword evidence="1 2" id="KW-0456">Lyase</keyword>
<dbReference type="EC" id="4.2.1.41" evidence="5"/>
<dbReference type="AlphaFoldDB" id="A0A4R8UI23"/>
<dbReference type="GO" id="GO:0008840">
    <property type="term" value="F:4-hydroxy-tetrahydrodipicolinate synthase activity"/>
    <property type="evidence" value="ECO:0007669"/>
    <property type="project" value="TreeGrafter"/>
</dbReference>
<organism evidence="5 6">
    <name type="scientific">Cryobacterium tagatosivorans</name>
    <dbReference type="NCBI Taxonomy" id="1259199"/>
    <lineage>
        <taxon>Bacteria</taxon>
        <taxon>Bacillati</taxon>
        <taxon>Actinomycetota</taxon>
        <taxon>Actinomycetes</taxon>
        <taxon>Micrococcales</taxon>
        <taxon>Microbacteriaceae</taxon>
        <taxon>Cryobacterium</taxon>
    </lineage>
</organism>